<dbReference type="GeneID" id="30013460"/>
<evidence type="ECO:0008006" key="4">
    <source>
        <dbReference type="Google" id="ProtNLM"/>
    </source>
</evidence>
<dbReference type="PANTHER" id="PTHR33254">
    <property type="entry name" value="4-HYDROXY-4-METHYL-2-OXOGLUTARATE ALDOLASE 3-RELATED"/>
    <property type="match status" value="1"/>
</dbReference>
<evidence type="ECO:0000313" key="2">
    <source>
        <dbReference type="EMBL" id="OAP56113.1"/>
    </source>
</evidence>
<reference evidence="2 3" key="1">
    <citation type="submission" date="2016-04" db="EMBL/GenBank/DDBJ databases">
        <title>Draft genome of Fonsecaea erecta CBS 125763.</title>
        <authorList>
            <person name="Weiss V.A."/>
            <person name="Vicente V.A."/>
            <person name="Raittz R.T."/>
            <person name="Moreno L.F."/>
            <person name="De Souza E.M."/>
            <person name="Pedrosa F.O."/>
            <person name="Steffens M.B."/>
            <person name="Faoro H."/>
            <person name="Tadra-Sfeir M.Z."/>
            <person name="Najafzadeh M.J."/>
            <person name="Felipe M.S."/>
            <person name="Teixeira M."/>
            <person name="Sun J."/>
            <person name="Xi L."/>
            <person name="Gomes R."/>
            <person name="De Azevedo C.M."/>
            <person name="Salgado C.G."/>
            <person name="Da Silva M.B."/>
            <person name="Nascimento M.F."/>
            <person name="Queiroz-Telles F."/>
            <person name="Attili D.S."/>
            <person name="Gorbushina A."/>
        </authorList>
    </citation>
    <scope>NUCLEOTIDE SEQUENCE [LARGE SCALE GENOMIC DNA]</scope>
    <source>
        <strain evidence="2 3">CBS 125763</strain>
    </source>
</reference>
<dbReference type="AlphaFoldDB" id="A0A178ZA67"/>
<dbReference type="GO" id="GO:0046872">
    <property type="term" value="F:metal ion binding"/>
    <property type="evidence" value="ECO:0007669"/>
    <property type="project" value="UniProtKB-KW"/>
</dbReference>
<dbReference type="RefSeq" id="XP_018689480.1">
    <property type="nucleotide sequence ID" value="XM_018840799.1"/>
</dbReference>
<keyword evidence="1" id="KW-0479">Metal-binding</keyword>
<comment type="cofactor">
    <cofactor evidence="1">
        <name>Mg(2+)</name>
        <dbReference type="ChEBI" id="CHEBI:18420"/>
    </cofactor>
</comment>
<dbReference type="STRING" id="1367422.A0A178ZA67"/>
<gene>
    <name evidence="2" type="ORF">AYL99_09292</name>
</gene>
<organism evidence="2 3">
    <name type="scientific">Fonsecaea erecta</name>
    <dbReference type="NCBI Taxonomy" id="1367422"/>
    <lineage>
        <taxon>Eukaryota</taxon>
        <taxon>Fungi</taxon>
        <taxon>Dikarya</taxon>
        <taxon>Ascomycota</taxon>
        <taxon>Pezizomycotina</taxon>
        <taxon>Eurotiomycetes</taxon>
        <taxon>Chaetothyriomycetidae</taxon>
        <taxon>Chaetothyriales</taxon>
        <taxon>Herpotrichiellaceae</taxon>
        <taxon>Fonsecaea</taxon>
    </lineage>
</organism>
<protein>
    <recommendedName>
        <fullName evidence="4">4-hydroxy-4-methyl-2-oxoglutarate aldolase</fullName>
    </recommendedName>
</protein>
<dbReference type="InterPro" id="IPR036704">
    <property type="entry name" value="RraA/RraA-like_sf"/>
</dbReference>
<accession>A0A178ZA67</accession>
<dbReference type="Gene3D" id="3.50.30.40">
    <property type="entry name" value="Ribonuclease E inhibitor RraA/RraA-like"/>
    <property type="match status" value="1"/>
</dbReference>
<dbReference type="InterPro" id="IPR005493">
    <property type="entry name" value="RraA/RraA-like"/>
</dbReference>
<evidence type="ECO:0000313" key="3">
    <source>
        <dbReference type="Proteomes" id="UP000078343"/>
    </source>
</evidence>
<dbReference type="GO" id="GO:0008948">
    <property type="term" value="F:oxaloacetate decarboxylase activity"/>
    <property type="evidence" value="ECO:0007669"/>
    <property type="project" value="TreeGrafter"/>
</dbReference>
<dbReference type="Pfam" id="PF03737">
    <property type="entry name" value="RraA-like"/>
    <property type="match status" value="1"/>
</dbReference>
<comment type="caution">
    <text evidence="2">The sequence shown here is derived from an EMBL/GenBank/DDBJ whole genome shotgun (WGS) entry which is preliminary data.</text>
</comment>
<dbReference type="OrthoDB" id="1476984at2759"/>
<sequence length="226" mass="24475">MRRTILEIIQQLQAYGSCDVADGLTKIKHHCGGYLEGLVMYSPKFQDGDTKIVGQAFTVKFVPKSDTNAPSLNGHYLDMVPANHVLFISQPTPHLHAVFGGLMSLRAQKLGAAGVVVDGKIRDLGEHRALGIPVFARSVGTTAPNEAYRVSEVNVPVQLQTDLQNVLISPGDFIVADLNGVVCLPRDLADQVLDAIPSKLEADELCAEGIRSGRSVQEVFKEFRGK</sequence>
<dbReference type="Proteomes" id="UP000078343">
    <property type="component" value="Unassembled WGS sequence"/>
</dbReference>
<feature type="binding site" evidence="1">
    <location>
        <position position="123"/>
    </location>
    <ligand>
        <name>substrate</name>
    </ligand>
</feature>
<dbReference type="PANTHER" id="PTHR33254:SF28">
    <property type="entry name" value="4-HYDROXY-4-METHYL-2-OXOGLUTARATE ALDOLASE"/>
    <property type="match status" value="1"/>
</dbReference>
<dbReference type="EMBL" id="LVYI01000009">
    <property type="protein sequence ID" value="OAP56113.1"/>
    <property type="molecule type" value="Genomic_DNA"/>
</dbReference>
<keyword evidence="3" id="KW-1185">Reference proteome</keyword>
<dbReference type="GO" id="GO:0047443">
    <property type="term" value="F:4-hydroxy-4-methyl-2-oxoglutarate aldolase activity"/>
    <property type="evidence" value="ECO:0007669"/>
    <property type="project" value="TreeGrafter"/>
</dbReference>
<proteinExistence type="predicted"/>
<feature type="binding site" evidence="1">
    <location>
        <position position="122"/>
    </location>
    <ligand>
        <name>substrate</name>
    </ligand>
</feature>
<dbReference type="CDD" id="cd16841">
    <property type="entry name" value="RraA_family"/>
    <property type="match status" value="1"/>
</dbReference>
<keyword evidence="1" id="KW-0460">Magnesium</keyword>
<name>A0A178ZA67_9EURO</name>
<dbReference type="SUPFAM" id="SSF89562">
    <property type="entry name" value="RraA-like"/>
    <property type="match status" value="1"/>
</dbReference>
<evidence type="ECO:0000256" key="1">
    <source>
        <dbReference type="PIRSR" id="PIRSR605493-1"/>
    </source>
</evidence>
<feature type="binding site" evidence="1">
    <location>
        <begin position="100"/>
        <end position="103"/>
    </location>
    <ligand>
        <name>substrate</name>
    </ligand>
</feature>